<accession>A0A087G266</accession>
<proteinExistence type="predicted"/>
<gene>
    <name evidence="2" type="ORF">AALP_AAs39002U000800</name>
</gene>
<keyword evidence="3" id="KW-1185">Reference proteome</keyword>
<evidence type="ECO:0000313" key="3">
    <source>
        <dbReference type="Proteomes" id="UP000029120"/>
    </source>
</evidence>
<dbReference type="AlphaFoldDB" id="A0A087G266"/>
<sequence>EILLASHLDVVSFWWVLSFGFLICGTTRHLLSC</sequence>
<feature type="non-terminal residue" evidence="2">
    <location>
        <position position="1"/>
    </location>
</feature>
<keyword evidence="1" id="KW-0812">Transmembrane</keyword>
<keyword evidence="1" id="KW-1133">Transmembrane helix</keyword>
<organism evidence="2 3">
    <name type="scientific">Arabis alpina</name>
    <name type="common">Alpine rock-cress</name>
    <dbReference type="NCBI Taxonomy" id="50452"/>
    <lineage>
        <taxon>Eukaryota</taxon>
        <taxon>Viridiplantae</taxon>
        <taxon>Streptophyta</taxon>
        <taxon>Embryophyta</taxon>
        <taxon>Tracheophyta</taxon>
        <taxon>Spermatophyta</taxon>
        <taxon>Magnoliopsida</taxon>
        <taxon>eudicotyledons</taxon>
        <taxon>Gunneridae</taxon>
        <taxon>Pentapetalae</taxon>
        <taxon>rosids</taxon>
        <taxon>malvids</taxon>
        <taxon>Brassicales</taxon>
        <taxon>Brassicaceae</taxon>
        <taxon>Arabideae</taxon>
        <taxon>Arabis</taxon>
    </lineage>
</organism>
<name>A0A087G266_ARAAL</name>
<evidence type="ECO:0000256" key="1">
    <source>
        <dbReference type="SAM" id="Phobius"/>
    </source>
</evidence>
<protein>
    <submittedName>
        <fullName evidence="2">Uncharacterized protein</fullName>
    </submittedName>
</protein>
<keyword evidence="1" id="KW-0472">Membrane</keyword>
<dbReference type="Gramene" id="KFK23968">
    <property type="protein sequence ID" value="KFK23968"/>
    <property type="gene ID" value="AALP_AAs39002U000800"/>
</dbReference>
<dbReference type="EMBL" id="KL973547">
    <property type="protein sequence ID" value="KFK23968.1"/>
    <property type="molecule type" value="Genomic_DNA"/>
</dbReference>
<evidence type="ECO:0000313" key="2">
    <source>
        <dbReference type="EMBL" id="KFK23968.1"/>
    </source>
</evidence>
<feature type="transmembrane region" description="Helical" evidence="1">
    <location>
        <begin position="12"/>
        <end position="31"/>
    </location>
</feature>
<dbReference type="Proteomes" id="UP000029120">
    <property type="component" value="Unassembled WGS sequence"/>
</dbReference>
<reference evidence="3" key="1">
    <citation type="journal article" date="2015" name="Nat. Plants">
        <title>Genome expansion of Arabis alpina linked with retrotransposition and reduced symmetric DNA methylation.</title>
        <authorList>
            <person name="Willing E.M."/>
            <person name="Rawat V."/>
            <person name="Mandakova T."/>
            <person name="Maumus F."/>
            <person name="James G.V."/>
            <person name="Nordstroem K.J."/>
            <person name="Becker C."/>
            <person name="Warthmann N."/>
            <person name="Chica C."/>
            <person name="Szarzynska B."/>
            <person name="Zytnicki M."/>
            <person name="Albani M.C."/>
            <person name="Kiefer C."/>
            <person name="Bergonzi S."/>
            <person name="Castaings L."/>
            <person name="Mateos J.L."/>
            <person name="Berns M.C."/>
            <person name="Bujdoso N."/>
            <person name="Piofczyk T."/>
            <person name="de Lorenzo L."/>
            <person name="Barrero-Sicilia C."/>
            <person name="Mateos I."/>
            <person name="Piednoel M."/>
            <person name="Hagmann J."/>
            <person name="Chen-Min-Tao R."/>
            <person name="Iglesias-Fernandez R."/>
            <person name="Schuster S.C."/>
            <person name="Alonso-Blanco C."/>
            <person name="Roudier F."/>
            <person name="Carbonero P."/>
            <person name="Paz-Ares J."/>
            <person name="Davis S.J."/>
            <person name="Pecinka A."/>
            <person name="Quesneville H."/>
            <person name="Colot V."/>
            <person name="Lysak M.A."/>
            <person name="Weigel D."/>
            <person name="Coupland G."/>
            <person name="Schneeberger K."/>
        </authorList>
    </citation>
    <scope>NUCLEOTIDE SEQUENCE [LARGE SCALE GENOMIC DNA]</scope>
    <source>
        <strain evidence="3">cv. Pajares</strain>
    </source>
</reference>